<dbReference type="RefSeq" id="WP_378977688.1">
    <property type="nucleotide sequence ID" value="NZ_JBHTBJ010000065.1"/>
</dbReference>
<dbReference type="Gene3D" id="2.40.420.20">
    <property type="match status" value="1"/>
</dbReference>
<sequence>MGRLLKYGGALLGVVALAAGGVFWSRSASGGITPPATGALAGVAYAPVQQGSLNGQVSLTGTLSYAKRADGSDYPILNQAAGTYTKLPLAGQVVKCGQVLYWVDDQPVLLLCGSRPFYRDLSRGDDGWDVAILNQNLRDLGYDADDGDDFTWETAAGLEDLLDDDDLERTDAVVLPGPVRLAEVTAQLGGRATPGSRLGAAVTTRREVQVKLSASQQAQVKAGNKAQITLPDNRVTTGKVSRIGSVAETDRDGNVTVPAYLTLDKPQDAGTLDAAEVRVRITTAGVQNALKVPVTALVGTDGGGFAVERADAAGAHQTVPVKLGMFDDSAGMVQVTGEVMAGDRVVVPST</sequence>
<evidence type="ECO:0000313" key="2">
    <source>
        <dbReference type="EMBL" id="MFC7279909.1"/>
    </source>
</evidence>
<dbReference type="PANTHER" id="PTHR30097:SF4">
    <property type="entry name" value="SLR6042 PROTEIN"/>
    <property type="match status" value="1"/>
</dbReference>
<gene>
    <name evidence="2" type="ORF">ACFQS1_38630</name>
</gene>
<reference evidence="3" key="1">
    <citation type="journal article" date="2019" name="Int. J. Syst. Evol. Microbiol.">
        <title>The Global Catalogue of Microorganisms (GCM) 10K type strain sequencing project: providing services to taxonomists for standard genome sequencing and annotation.</title>
        <authorList>
            <consortium name="The Broad Institute Genomics Platform"/>
            <consortium name="The Broad Institute Genome Sequencing Center for Infectious Disease"/>
            <person name="Wu L."/>
            <person name="Ma J."/>
        </authorList>
    </citation>
    <scope>NUCLEOTIDE SEQUENCE [LARGE SCALE GENOMIC DNA]</scope>
    <source>
        <strain evidence="3">XZYJT-10</strain>
    </source>
</reference>
<evidence type="ECO:0000313" key="3">
    <source>
        <dbReference type="Proteomes" id="UP001596548"/>
    </source>
</evidence>
<dbReference type="InterPro" id="IPR051909">
    <property type="entry name" value="MFP_Cation_Efflux"/>
</dbReference>
<accession>A0ABW2I509</accession>
<protein>
    <recommendedName>
        <fullName evidence="4">Multidrug efflux pump subunit AcrA (Membrane-fusion protein)</fullName>
    </recommendedName>
</protein>
<comment type="caution">
    <text evidence="2">The sequence shown here is derived from an EMBL/GenBank/DDBJ whole genome shotgun (WGS) entry which is preliminary data.</text>
</comment>
<name>A0ABW2I509_9ACTN</name>
<dbReference type="PANTHER" id="PTHR30097">
    <property type="entry name" value="CATION EFFLUX SYSTEM PROTEIN CUSB"/>
    <property type="match status" value="1"/>
</dbReference>
<keyword evidence="1" id="KW-0813">Transport</keyword>
<dbReference type="EMBL" id="JBHTBJ010000065">
    <property type="protein sequence ID" value="MFC7279909.1"/>
    <property type="molecule type" value="Genomic_DNA"/>
</dbReference>
<keyword evidence="3" id="KW-1185">Reference proteome</keyword>
<proteinExistence type="predicted"/>
<evidence type="ECO:0008006" key="4">
    <source>
        <dbReference type="Google" id="ProtNLM"/>
    </source>
</evidence>
<evidence type="ECO:0000256" key="1">
    <source>
        <dbReference type="ARBA" id="ARBA00022448"/>
    </source>
</evidence>
<organism evidence="2 3">
    <name type="scientific">Paractinoplanes rhizophilus</name>
    <dbReference type="NCBI Taxonomy" id="1416877"/>
    <lineage>
        <taxon>Bacteria</taxon>
        <taxon>Bacillati</taxon>
        <taxon>Actinomycetota</taxon>
        <taxon>Actinomycetes</taxon>
        <taxon>Micromonosporales</taxon>
        <taxon>Micromonosporaceae</taxon>
        <taxon>Paractinoplanes</taxon>
    </lineage>
</organism>
<dbReference type="Proteomes" id="UP001596548">
    <property type="component" value="Unassembled WGS sequence"/>
</dbReference>